<keyword evidence="3" id="KW-0238">DNA-binding</keyword>
<accession>A0A1Y1SY23</accession>
<dbReference type="InterPro" id="IPR051212">
    <property type="entry name" value="Type-I_RE_S_subunit"/>
</dbReference>
<dbReference type="Gene3D" id="3.90.220.20">
    <property type="entry name" value="DNA methylase specificity domains"/>
    <property type="match status" value="2"/>
</dbReference>
<dbReference type="InterPro" id="IPR000055">
    <property type="entry name" value="Restrct_endonuc_typeI_TRD"/>
</dbReference>
<sequence>MEVATNTKQKYDSYKASGVEWIGEIPEHWKAIRMKFLYKDYSEKNRPNEELLSVTQNSGVIPRSWVENRMVMPSGNLSSFKFIKEGDFAISLRSFEGGLEYCYHDGIISPAYTVLKKRKSNLEAEYYKYLFKSHSFISELQTSVVGIRQGKNISFEELSYSIMPIPPLQEQKAIARFLDQKTSQLDSAVAQKEALIHLLKERKQILIQNAVTKGLDPNVKLKDSGVEWIGEIPEHWEVKRLKFLTRLISEKVVSKESKLEYVGMENIESWSGKFIPSNSETEGLANYFEEGDILFGKLRPYLAKVYVAEKEGICTTEFLVYRVKKMINNSYLFILLLSFEFINLIDSSTYGSKMPRANSDFIGNQMIPIPPLSEQQAIAKYIETESQKIDKALALQQVQIEKLKEYKQSLIDAAVTGKVKVINK</sequence>
<dbReference type="Gene3D" id="1.10.287.1120">
    <property type="entry name" value="Bipartite methylase S protein"/>
    <property type="match status" value="1"/>
</dbReference>
<dbReference type="Proteomes" id="UP000192746">
    <property type="component" value="Unassembled WGS sequence"/>
</dbReference>
<name>A0A1Y1SY23_9FLAO</name>
<dbReference type="SUPFAM" id="SSF116734">
    <property type="entry name" value="DNA methylase specificity domain"/>
    <property type="match status" value="2"/>
</dbReference>
<dbReference type="OrthoDB" id="667970at2"/>
<dbReference type="RefSeq" id="WP_084843387.1">
    <property type="nucleotide sequence ID" value="NZ_ARYN01000029.1"/>
</dbReference>
<evidence type="ECO:0000256" key="1">
    <source>
        <dbReference type="ARBA" id="ARBA00010923"/>
    </source>
</evidence>
<evidence type="ECO:0000256" key="3">
    <source>
        <dbReference type="ARBA" id="ARBA00023125"/>
    </source>
</evidence>
<dbReference type="GO" id="GO:0003677">
    <property type="term" value="F:DNA binding"/>
    <property type="evidence" value="ECO:0007669"/>
    <property type="project" value="UniProtKB-KW"/>
</dbReference>
<evidence type="ECO:0000313" key="6">
    <source>
        <dbReference type="Proteomes" id="UP000192746"/>
    </source>
</evidence>
<gene>
    <name evidence="5" type="ORF">IIF7_19634</name>
</gene>
<comment type="caution">
    <text evidence="5">The sequence shown here is derived from an EMBL/GenBank/DDBJ whole genome shotgun (WGS) entry which is preliminary data.</text>
</comment>
<evidence type="ECO:0000259" key="4">
    <source>
        <dbReference type="Pfam" id="PF01420"/>
    </source>
</evidence>
<keyword evidence="2" id="KW-0680">Restriction system</keyword>
<dbReference type="GO" id="GO:0009307">
    <property type="term" value="P:DNA restriction-modification system"/>
    <property type="evidence" value="ECO:0007669"/>
    <property type="project" value="UniProtKB-KW"/>
</dbReference>
<dbReference type="EMBL" id="ARYN01000029">
    <property type="protein sequence ID" value="ORL43671.1"/>
    <property type="molecule type" value="Genomic_DNA"/>
</dbReference>
<comment type="similarity">
    <text evidence="1">Belongs to the type-I restriction system S methylase family.</text>
</comment>
<reference evidence="5 6" key="1">
    <citation type="submission" date="2013-04" db="EMBL/GenBank/DDBJ databases">
        <title>Zunongwangia sp. 22II14-10F7 Genome Sequencing.</title>
        <authorList>
            <person name="Lai Q."/>
            <person name="Shao Z."/>
        </authorList>
    </citation>
    <scope>NUCLEOTIDE SEQUENCE [LARGE SCALE GENOMIC DNA]</scope>
    <source>
        <strain evidence="5 6">22II14-10F7</strain>
    </source>
</reference>
<evidence type="ECO:0000313" key="5">
    <source>
        <dbReference type="EMBL" id="ORL43671.1"/>
    </source>
</evidence>
<organism evidence="5 6">
    <name type="scientific">Zunongwangia atlantica 22II14-10F7</name>
    <dbReference type="NCBI Taxonomy" id="1185767"/>
    <lineage>
        <taxon>Bacteria</taxon>
        <taxon>Pseudomonadati</taxon>
        <taxon>Bacteroidota</taxon>
        <taxon>Flavobacteriia</taxon>
        <taxon>Flavobacteriales</taxon>
        <taxon>Flavobacteriaceae</taxon>
        <taxon>Zunongwangia</taxon>
    </lineage>
</organism>
<dbReference type="PANTHER" id="PTHR43140:SF1">
    <property type="entry name" value="TYPE I RESTRICTION ENZYME ECOKI SPECIFICITY SUBUNIT"/>
    <property type="match status" value="1"/>
</dbReference>
<evidence type="ECO:0000256" key="2">
    <source>
        <dbReference type="ARBA" id="ARBA00022747"/>
    </source>
</evidence>
<dbReference type="STRING" id="1185767.IIF7_19634"/>
<feature type="domain" description="Type I restriction modification DNA specificity" evidence="4">
    <location>
        <begin position="113"/>
        <end position="185"/>
    </location>
</feature>
<keyword evidence="6" id="KW-1185">Reference proteome</keyword>
<dbReference type="Pfam" id="PF01420">
    <property type="entry name" value="Methylase_S"/>
    <property type="match status" value="2"/>
</dbReference>
<dbReference type="PANTHER" id="PTHR43140">
    <property type="entry name" value="TYPE-1 RESTRICTION ENZYME ECOKI SPECIFICITY PROTEIN"/>
    <property type="match status" value="1"/>
</dbReference>
<dbReference type="AlphaFoldDB" id="A0A1Y1SY23"/>
<protein>
    <submittedName>
        <fullName evidence="5">Type I restriction-modification system</fullName>
    </submittedName>
</protein>
<feature type="domain" description="Type I restriction modification DNA specificity" evidence="4">
    <location>
        <begin position="233"/>
        <end position="387"/>
    </location>
</feature>
<dbReference type="InterPro" id="IPR044946">
    <property type="entry name" value="Restrct_endonuc_typeI_TRD_sf"/>
</dbReference>
<proteinExistence type="inferred from homology"/>